<reference evidence="2 3" key="1">
    <citation type="journal article" date="2015" name="Genome Announc.">
        <title>Expanding the biotechnology potential of lactobacilli through comparative genomics of 213 strains and associated genera.</title>
        <authorList>
            <person name="Sun Z."/>
            <person name="Harris H.M."/>
            <person name="McCann A."/>
            <person name="Guo C."/>
            <person name="Argimon S."/>
            <person name="Zhang W."/>
            <person name="Yang X."/>
            <person name="Jeffery I.B."/>
            <person name="Cooney J.C."/>
            <person name="Kagawa T.F."/>
            <person name="Liu W."/>
            <person name="Song Y."/>
            <person name="Salvetti E."/>
            <person name="Wrobel A."/>
            <person name="Rasinkangas P."/>
            <person name="Parkhill J."/>
            <person name="Rea M.C."/>
            <person name="O'Sullivan O."/>
            <person name="Ritari J."/>
            <person name="Douillard F.P."/>
            <person name="Paul Ross R."/>
            <person name="Yang R."/>
            <person name="Briner A.E."/>
            <person name="Felis G.E."/>
            <person name="de Vos W.M."/>
            <person name="Barrangou R."/>
            <person name="Klaenhammer T.R."/>
            <person name="Caufield P.W."/>
            <person name="Cui Y."/>
            <person name="Zhang H."/>
            <person name="O'Toole P.W."/>
        </authorList>
    </citation>
    <scope>NUCLEOTIDE SEQUENCE [LARGE SCALE GENOMIC DNA]</scope>
    <source>
        <strain evidence="2 3">DSM 24301</strain>
    </source>
</reference>
<feature type="transmembrane region" description="Helical" evidence="1">
    <location>
        <begin position="7"/>
        <end position="27"/>
    </location>
</feature>
<feature type="transmembrane region" description="Helical" evidence="1">
    <location>
        <begin position="93"/>
        <end position="110"/>
    </location>
</feature>
<keyword evidence="1" id="KW-0812">Transmembrane</keyword>
<evidence type="ECO:0000313" key="2">
    <source>
        <dbReference type="EMBL" id="KRO15479.1"/>
    </source>
</evidence>
<keyword evidence="1" id="KW-1133">Transmembrane helix</keyword>
<evidence type="ECO:0000313" key="3">
    <source>
        <dbReference type="Proteomes" id="UP000050969"/>
    </source>
</evidence>
<dbReference type="AlphaFoldDB" id="A0A0R2MP93"/>
<keyword evidence="3" id="KW-1185">Reference proteome</keyword>
<comment type="caution">
    <text evidence="2">The sequence shown here is derived from an EMBL/GenBank/DDBJ whole genome shotgun (WGS) entry which is preliminary data.</text>
</comment>
<accession>A0A0R2MP93</accession>
<feature type="transmembrane region" description="Helical" evidence="1">
    <location>
        <begin position="67"/>
        <end position="87"/>
    </location>
</feature>
<organism evidence="2 3">
    <name type="scientific">Lacticaseibacillus saniviri JCM 17471 = DSM 24301</name>
    <dbReference type="NCBI Taxonomy" id="1293598"/>
    <lineage>
        <taxon>Bacteria</taxon>
        <taxon>Bacillati</taxon>
        <taxon>Bacillota</taxon>
        <taxon>Bacilli</taxon>
        <taxon>Lactobacillales</taxon>
        <taxon>Lactobacillaceae</taxon>
        <taxon>Lacticaseibacillus</taxon>
    </lineage>
</organism>
<dbReference type="STRING" id="1293598.IV56_GL002245"/>
<dbReference type="EMBL" id="JQCE01000064">
    <property type="protein sequence ID" value="KRO15479.1"/>
    <property type="molecule type" value="Genomic_DNA"/>
</dbReference>
<evidence type="ECO:0000256" key="1">
    <source>
        <dbReference type="SAM" id="Phobius"/>
    </source>
</evidence>
<name>A0A0R2MP93_9LACO</name>
<protein>
    <submittedName>
        <fullName evidence="2">Uncharacterized protein</fullName>
    </submittedName>
</protein>
<feature type="transmembrane region" description="Helical" evidence="1">
    <location>
        <begin position="39"/>
        <end position="60"/>
    </location>
</feature>
<sequence length="124" mass="13863">MTKKQRSLQWILMVIGVIGFTIGAWLVRTPTALGEQAMTVGFGIITTLLLWALTSADSYAETRFGRFMLDVLFGIVIVGLFYVLIFGLVMNEFVFWALAIIVGLSLVLSFRQPWGKAQHKFSAE</sequence>
<dbReference type="Proteomes" id="UP000050969">
    <property type="component" value="Unassembled WGS sequence"/>
</dbReference>
<gene>
    <name evidence="2" type="ORF">IV56_GL002245</name>
</gene>
<dbReference type="PATRIC" id="fig|1293598.4.peg.2346"/>
<proteinExistence type="predicted"/>
<keyword evidence="1" id="KW-0472">Membrane</keyword>
<dbReference type="RefSeq" id="WP_056993256.1">
    <property type="nucleotide sequence ID" value="NZ_JQCE01000064.1"/>
</dbReference>